<dbReference type="GeneID" id="5302040"/>
<dbReference type="Pfam" id="PF00535">
    <property type="entry name" value="Glycos_transf_2"/>
    <property type="match status" value="1"/>
</dbReference>
<dbReference type="PANTHER" id="PTHR43685">
    <property type="entry name" value="GLYCOSYLTRANSFERASE"/>
    <property type="match status" value="1"/>
</dbReference>
<dbReference type="CDD" id="cd00761">
    <property type="entry name" value="Glyco_tranf_GTA_type"/>
    <property type="match status" value="1"/>
</dbReference>
<dbReference type="PANTHER" id="PTHR43685:SF2">
    <property type="entry name" value="GLYCOSYLTRANSFERASE 2-LIKE DOMAIN-CONTAINING PROTEIN"/>
    <property type="match status" value="1"/>
</dbReference>
<protein>
    <submittedName>
        <fullName evidence="2">Glycosyl transferase 2 family protein</fullName>
    </submittedName>
</protein>
<evidence type="ECO:0000259" key="1">
    <source>
        <dbReference type="Pfam" id="PF00535"/>
    </source>
</evidence>
<organism evidence="2 3">
    <name type="scientific">Phocaeicola vulgatus str. 3975 RP4</name>
    <dbReference type="NCBI Taxonomy" id="1339352"/>
    <lineage>
        <taxon>Bacteria</taxon>
        <taxon>Pseudomonadati</taxon>
        <taxon>Bacteroidota</taxon>
        <taxon>Bacteroidia</taxon>
        <taxon>Bacteroidales</taxon>
        <taxon>Bacteroidaceae</taxon>
        <taxon>Phocaeicola</taxon>
    </lineage>
</organism>
<dbReference type="DNASU" id="5302040"/>
<dbReference type="InterPro" id="IPR050834">
    <property type="entry name" value="Glycosyltransf_2"/>
</dbReference>
<dbReference type="AlphaFoldDB" id="A0A069SG95"/>
<comment type="caution">
    <text evidence="2">The sequence shown here is derived from an EMBL/GenBank/DDBJ whole genome shotgun (WGS) entry which is preliminary data.</text>
</comment>
<dbReference type="SMR" id="A0A069SG95"/>
<dbReference type="RefSeq" id="WP_008666580.1">
    <property type="nucleotide sequence ID" value="NZ_JNHM01000031.1"/>
</dbReference>
<proteinExistence type="predicted"/>
<dbReference type="SUPFAM" id="SSF53448">
    <property type="entry name" value="Nucleotide-diphospho-sugar transferases"/>
    <property type="match status" value="1"/>
</dbReference>
<keyword evidence="2" id="KW-0808">Transferase</keyword>
<evidence type="ECO:0000313" key="3">
    <source>
        <dbReference type="Proteomes" id="UP000027661"/>
    </source>
</evidence>
<dbReference type="InterPro" id="IPR029044">
    <property type="entry name" value="Nucleotide-diphossugar_trans"/>
</dbReference>
<dbReference type="InterPro" id="IPR001173">
    <property type="entry name" value="Glyco_trans_2-like"/>
</dbReference>
<gene>
    <name evidence="2" type="ORF">M099_2593</name>
</gene>
<reference evidence="2 3" key="1">
    <citation type="submission" date="2014-04" db="EMBL/GenBank/DDBJ databases">
        <authorList>
            <person name="Sears C."/>
            <person name="Carroll K."/>
            <person name="Sack B.R."/>
            <person name="Qadri F."/>
            <person name="Myers L.L."/>
            <person name="Chung G.-T."/>
            <person name="Escheverria P."/>
            <person name="Fraser C.M."/>
            <person name="Sadzewicz L."/>
            <person name="Shefchek K.A."/>
            <person name="Tallon L."/>
            <person name="Das S.P."/>
            <person name="Daugherty S."/>
            <person name="Mongodin E.F."/>
        </authorList>
    </citation>
    <scope>NUCLEOTIDE SEQUENCE [LARGE SCALE GENOMIC DNA]</scope>
    <source>
        <strain evidence="2 3">3975 RP4</strain>
    </source>
</reference>
<feature type="domain" description="Glycosyltransferase 2-like" evidence="1">
    <location>
        <begin position="8"/>
        <end position="179"/>
    </location>
</feature>
<accession>A0A069SG95</accession>
<evidence type="ECO:0000313" key="2">
    <source>
        <dbReference type="EMBL" id="KDS53283.1"/>
    </source>
</evidence>
<dbReference type="GO" id="GO:0016740">
    <property type="term" value="F:transferase activity"/>
    <property type="evidence" value="ECO:0007669"/>
    <property type="project" value="UniProtKB-KW"/>
</dbReference>
<dbReference type="Proteomes" id="UP000027661">
    <property type="component" value="Unassembled WGS sequence"/>
</dbReference>
<dbReference type="PATRIC" id="fig|1339352.3.peg.2491"/>
<sequence length="329" mass="38643">MNALPLVSVVVPNYNYKRYLNLRIQSILQQTYQNIELILLDDASTDGSEEVLSDYQDHAKVSHILLNEHNTGNPFKQWFKGMQLAKGKYIWIAEADDLCELTFLEKVVPLMEKYQQAAVCFAGSKYIDKDGNVLSYDMNKWKSAIPPYAVFNGKTYAEHNLYWRSYIANASSAIFRKSMVNAQNMEQCLQMRYSGDWLFWFYMAMQGDIIERYEVLNYFRQHNQKVTVKAENNGGGKSEDIEIVRIMEQHLTHLSRYKRCIRRGMLYNRIAKLSTTDRVKLQLWELLRQKLNGTRKDGRLERLNRIARLFCPFVLTMKRDRLTPSREIG</sequence>
<dbReference type="EMBL" id="JNHM01000031">
    <property type="protein sequence ID" value="KDS53283.1"/>
    <property type="molecule type" value="Genomic_DNA"/>
</dbReference>
<name>A0A069SG95_PHOVU</name>
<dbReference type="Gene3D" id="3.90.550.10">
    <property type="entry name" value="Spore Coat Polysaccharide Biosynthesis Protein SpsA, Chain A"/>
    <property type="match status" value="1"/>
</dbReference>